<keyword evidence="1" id="KW-0812">Transmembrane</keyword>
<organism evidence="2 3">
    <name type="scientific">Frondihabitans australicus</name>
    <dbReference type="NCBI Taxonomy" id="386892"/>
    <lineage>
        <taxon>Bacteria</taxon>
        <taxon>Bacillati</taxon>
        <taxon>Actinomycetota</taxon>
        <taxon>Actinomycetes</taxon>
        <taxon>Micrococcales</taxon>
        <taxon>Microbacteriaceae</taxon>
        <taxon>Frondihabitans</taxon>
    </lineage>
</organism>
<evidence type="ECO:0000256" key="1">
    <source>
        <dbReference type="SAM" id="Phobius"/>
    </source>
</evidence>
<evidence type="ECO:0000313" key="3">
    <source>
        <dbReference type="Proteomes" id="UP000280008"/>
    </source>
</evidence>
<name>A0A495IJ15_9MICO</name>
<dbReference type="Pfam" id="PF14325">
    <property type="entry name" value="DUF4383"/>
    <property type="match status" value="1"/>
</dbReference>
<dbReference type="EMBL" id="RBKS01000001">
    <property type="protein sequence ID" value="RKR75759.1"/>
    <property type="molecule type" value="Genomic_DNA"/>
</dbReference>
<feature type="transmembrane region" description="Helical" evidence="1">
    <location>
        <begin position="61"/>
        <end position="80"/>
    </location>
</feature>
<feature type="transmembrane region" description="Helical" evidence="1">
    <location>
        <begin position="92"/>
        <end position="111"/>
    </location>
</feature>
<feature type="transmembrane region" description="Helical" evidence="1">
    <location>
        <begin position="131"/>
        <end position="150"/>
    </location>
</feature>
<protein>
    <submittedName>
        <fullName evidence="2">Uncharacterized protein DUF4383</fullName>
    </submittedName>
</protein>
<keyword evidence="1" id="KW-1133">Transmembrane helix</keyword>
<dbReference type="RefSeq" id="WP_121370520.1">
    <property type="nucleotide sequence ID" value="NZ_RBKS01000001.1"/>
</dbReference>
<proteinExistence type="predicted"/>
<dbReference type="OrthoDB" id="572373at2"/>
<gene>
    <name evidence="2" type="ORF">C8E83_2914</name>
</gene>
<evidence type="ECO:0000313" key="2">
    <source>
        <dbReference type="EMBL" id="RKR75759.1"/>
    </source>
</evidence>
<keyword evidence="1" id="KW-0472">Membrane</keyword>
<accession>A0A495IJ15</accession>
<dbReference type="Proteomes" id="UP000280008">
    <property type="component" value="Unassembled WGS sequence"/>
</dbReference>
<sequence>MTSATATRVRPTAKGPAQIAAIVVSVFLIVIGIIGFIPGIVPHLDQITFAGPYSGAFVFNVFQTSVLQNIVHIVFGLAGFGAVGKRANATKYIAGMSFLFGCLWMYGLLFGNSTFGGNIFPFNPADFSFNIGLSIALGITALATSQLALFGSDWESDD</sequence>
<dbReference type="AlphaFoldDB" id="A0A495IJ15"/>
<comment type="caution">
    <text evidence="2">The sequence shown here is derived from an EMBL/GenBank/DDBJ whole genome shotgun (WGS) entry which is preliminary data.</text>
</comment>
<feature type="transmembrane region" description="Helical" evidence="1">
    <location>
        <begin position="20"/>
        <end position="41"/>
    </location>
</feature>
<reference evidence="2 3" key="1">
    <citation type="submission" date="2018-10" db="EMBL/GenBank/DDBJ databases">
        <title>Sequencing the genomes of 1000 actinobacteria strains.</title>
        <authorList>
            <person name="Klenk H.-P."/>
        </authorList>
    </citation>
    <scope>NUCLEOTIDE SEQUENCE [LARGE SCALE GENOMIC DNA]</scope>
    <source>
        <strain evidence="2 3">DSM 17894</strain>
    </source>
</reference>
<keyword evidence="3" id="KW-1185">Reference proteome</keyword>